<dbReference type="EMBL" id="JH823226">
    <property type="protein sequence ID" value="EKC41569.1"/>
    <property type="molecule type" value="Genomic_DNA"/>
</dbReference>
<gene>
    <name evidence="3" type="ORF">CGI_10022120</name>
</gene>
<feature type="transmembrane region" description="Helical" evidence="2">
    <location>
        <begin position="458"/>
        <end position="480"/>
    </location>
</feature>
<dbReference type="InParanoid" id="K1RD48"/>
<feature type="transmembrane region" description="Helical" evidence="2">
    <location>
        <begin position="184"/>
        <end position="208"/>
    </location>
</feature>
<dbReference type="CDD" id="cd12087">
    <property type="entry name" value="TM_EGFR-like"/>
    <property type="match status" value="1"/>
</dbReference>
<reference evidence="3" key="1">
    <citation type="journal article" date="2012" name="Nature">
        <title>The oyster genome reveals stress adaptation and complexity of shell formation.</title>
        <authorList>
            <person name="Zhang G."/>
            <person name="Fang X."/>
            <person name="Guo X."/>
            <person name="Li L."/>
            <person name="Luo R."/>
            <person name="Xu F."/>
            <person name="Yang P."/>
            <person name="Zhang L."/>
            <person name="Wang X."/>
            <person name="Qi H."/>
            <person name="Xiong Z."/>
            <person name="Que H."/>
            <person name="Xie Y."/>
            <person name="Holland P.W."/>
            <person name="Paps J."/>
            <person name="Zhu Y."/>
            <person name="Wu F."/>
            <person name="Chen Y."/>
            <person name="Wang J."/>
            <person name="Peng C."/>
            <person name="Meng J."/>
            <person name="Yang L."/>
            <person name="Liu J."/>
            <person name="Wen B."/>
            <person name="Zhang N."/>
            <person name="Huang Z."/>
            <person name="Zhu Q."/>
            <person name="Feng Y."/>
            <person name="Mount A."/>
            <person name="Hedgecock D."/>
            <person name="Xu Z."/>
            <person name="Liu Y."/>
            <person name="Domazet-Loso T."/>
            <person name="Du Y."/>
            <person name="Sun X."/>
            <person name="Zhang S."/>
            <person name="Liu B."/>
            <person name="Cheng P."/>
            <person name="Jiang X."/>
            <person name="Li J."/>
            <person name="Fan D."/>
            <person name="Wang W."/>
            <person name="Fu W."/>
            <person name="Wang T."/>
            <person name="Wang B."/>
            <person name="Zhang J."/>
            <person name="Peng Z."/>
            <person name="Li Y."/>
            <person name="Li N."/>
            <person name="Wang J."/>
            <person name="Chen M."/>
            <person name="He Y."/>
            <person name="Tan F."/>
            <person name="Song X."/>
            <person name="Zheng Q."/>
            <person name="Huang R."/>
            <person name="Yang H."/>
            <person name="Du X."/>
            <person name="Chen L."/>
            <person name="Yang M."/>
            <person name="Gaffney P.M."/>
            <person name="Wang S."/>
            <person name="Luo L."/>
            <person name="She Z."/>
            <person name="Ming Y."/>
            <person name="Huang W."/>
            <person name="Zhang S."/>
            <person name="Huang B."/>
            <person name="Zhang Y."/>
            <person name="Qu T."/>
            <person name="Ni P."/>
            <person name="Miao G."/>
            <person name="Wang J."/>
            <person name="Wang Q."/>
            <person name="Steinberg C.E."/>
            <person name="Wang H."/>
            <person name="Li N."/>
            <person name="Qian L."/>
            <person name="Zhang G."/>
            <person name="Li Y."/>
            <person name="Yang H."/>
            <person name="Liu X."/>
            <person name="Wang J."/>
            <person name="Yin Y."/>
            <person name="Wang J."/>
        </authorList>
    </citation>
    <scope>NUCLEOTIDE SEQUENCE [LARGE SCALE GENOMIC DNA]</scope>
    <source>
        <strain evidence="3">05x7-T-G4-1.051#20</strain>
    </source>
</reference>
<accession>K1RD48</accession>
<feature type="compositionally biased region" description="Low complexity" evidence="1">
    <location>
        <begin position="371"/>
        <end position="385"/>
    </location>
</feature>
<keyword evidence="2" id="KW-1133">Transmembrane helix</keyword>
<keyword evidence="2" id="KW-0472">Membrane</keyword>
<feature type="compositionally biased region" description="Low complexity" evidence="1">
    <location>
        <begin position="337"/>
        <end position="352"/>
    </location>
</feature>
<name>K1RD48_MAGGI</name>
<sequence>MINLVPTPCNGSDCPLGLQKSDKGICCPQTSENETIAMTKAACKKNCNLSDSDFYDLSPYVPPSTTLTERVTLGAGIATSSPLTTTETVYTTPEKATISNAANMIGNGASNASQLSRNKVQEEGGTGGGVIAGAIIGVLAVAGLSGLLAFFLYRRWKKNKEERKVEPEENGGENPVSQKPPVSVSIAGAVIGVLAISGLLGLLIFFLCRRWKKKKENPKVEPEERDEKWRSPCCDASKANSFMECINVCNLSSSAYKDYQSCSVACSTPPTTLKTTGTIQSTISTVISTILQLTKALETTTVRHVTTTLKPKTTATTTATTTKTSVITTAYLQTKASPTTTTTTSKPKSSTSVNVYLKSSPDEQKTRPMRTTTPSGTTSKTKATPALVSPSASKAVLSGAAIAGIALGSLGVAVTLLVLCDTFMSTWSAVSVDILAPMGGMQHDLWVGRTVPMAGRGAVAGIATGVIGIVVGALLLIFFIKRWKRKQNRRIRLVATVQGDRLSPRNKDERRVCQ</sequence>
<evidence type="ECO:0000256" key="2">
    <source>
        <dbReference type="SAM" id="Phobius"/>
    </source>
</evidence>
<protein>
    <submittedName>
        <fullName evidence="3">Uncharacterized protein</fullName>
    </submittedName>
</protein>
<organism evidence="3">
    <name type="scientific">Magallana gigas</name>
    <name type="common">Pacific oyster</name>
    <name type="synonym">Crassostrea gigas</name>
    <dbReference type="NCBI Taxonomy" id="29159"/>
    <lineage>
        <taxon>Eukaryota</taxon>
        <taxon>Metazoa</taxon>
        <taxon>Spiralia</taxon>
        <taxon>Lophotrochozoa</taxon>
        <taxon>Mollusca</taxon>
        <taxon>Bivalvia</taxon>
        <taxon>Autobranchia</taxon>
        <taxon>Pteriomorphia</taxon>
        <taxon>Ostreida</taxon>
        <taxon>Ostreoidea</taxon>
        <taxon>Ostreidae</taxon>
        <taxon>Magallana</taxon>
    </lineage>
</organism>
<dbReference type="HOGENOM" id="CLU_530237_0_0_1"/>
<evidence type="ECO:0000256" key="1">
    <source>
        <dbReference type="SAM" id="MobiDB-lite"/>
    </source>
</evidence>
<feature type="transmembrane region" description="Helical" evidence="2">
    <location>
        <begin position="127"/>
        <end position="153"/>
    </location>
</feature>
<evidence type="ECO:0000313" key="3">
    <source>
        <dbReference type="EMBL" id="EKC41569.1"/>
    </source>
</evidence>
<proteinExistence type="predicted"/>
<dbReference type="PANTHER" id="PTHR16861">
    <property type="entry name" value="GLYCOPROTEIN 38"/>
    <property type="match status" value="1"/>
</dbReference>
<dbReference type="AlphaFoldDB" id="K1RD48"/>
<feature type="transmembrane region" description="Helical" evidence="2">
    <location>
        <begin position="395"/>
        <end position="419"/>
    </location>
</feature>
<keyword evidence="2" id="KW-0812">Transmembrane</keyword>
<feature type="region of interest" description="Disordered" evidence="1">
    <location>
        <begin position="337"/>
        <end position="385"/>
    </location>
</feature>
<dbReference type="PANTHER" id="PTHR16861:SF4">
    <property type="entry name" value="SH3 DOMAIN PROTEIN (AFU_ORTHOLOGUE AFUA_1G13610)"/>
    <property type="match status" value="1"/>
</dbReference>